<keyword evidence="2" id="KW-1185">Reference proteome</keyword>
<name>A0AAV5FSG5_ELECO</name>
<gene>
    <name evidence="1" type="primary">gb26346</name>
    <name evidence="1" type="ORF">PR202_gb26346</name>
</gene>
<sequence>MGDDNTKYITKDDLQEVLDNVVAKMISKMGEIGKKVDNEVTALKLEQGRFSSSLNNIQTQILDKQGRFFSDTFNSSGDRLAYKFCFPKYDGPEDSLGWLHKAE</sequence>
<organism evidence="1 2">
    <name type="scientific">Eleusine coracana subsp. coracana</name>
    <dbReference type="NCBI Taxonomy" id="191504"/>
    <lineage>
        <taxon>Eukaryota</taxon>
        <taxon>Viridiplantae</taxon>
        <taxon>Streptophyta</taxon>
        <taxon>Embryophyta</taxon>
        <taxon>Tracheophyta</taxon>
        <taxon>Spermatophyta</taxon>
        <taxon>Magnoliopsida</taxon>
        <taxon>Liliopsida</taxon>
        <taxon>Poales</taxon>
        <taxon>Poaceae</taxon>
        <taxon>PACMAD clade</taxon>
        <taxon>Chloridoideae</taxon>
        <taxon>Cynodonteae</taxon>
        <taxon>Eleusininae</taxon>
        <taxon>Eleusine</taxon>
    </lineage>
</organism>
<accession>A0AAV5FSG5</accession>
<reference evidence="1" key="1">
    <citation type="journal article" date="2018" name="DNA Res.">
        <title>Multiple hybrid de novo genome assembly of finger millet, an orphan allotetraploid crop.</title>
        <authorList>
            <person name="Hatakeyama M."/>
            <person name="Aluri S."/>
            <person name="Balachadran M.T."/>
            <person name="Sivarajan S.R."/>
            <person name="Patrignani A."/>
            <person name="Gruter S."/>
            <person name="Poveda L."/>
            <person name="Shimizu-Inatsugi R."/>
            <person name="Baeten J."/>
            <person name="Francoijs K.J."/>
            <person name="Nataraja K.N."/>
            <person name="Reddy Y.A.N."/>
            <person name="Phadnis S."/>
            <person name="Ravikumar R.L."/>
            <person name="Schlapbach R."/>
            <person name="Sreeman S.M."/>
            <person name="Shimizu K.K."/>
        </authorList>
    </citation>
    <scope>NUCLEOTIDE SEQUENCE</scope>
</reference>
<dbReference type="AlphaFoldDB" id="A0AAV5FSG5"/>
<evidence type="ECO:0000313" key="1">
    <source>
        <dbReference type="EMBL" id="GJN37395.1"/>
    </source>
</evidence>
<reference evidence="1" key="2">
    <citation type="submission" date="2021-12" db="EMBL/GenBank/DDBJ databases">
        <title>Resequencing data analysis of finger millet.</title>
        <authorList>
            <person name="Hatakeyama M."/>
            <person name="Aluri S."/>
            <person name="Balachadran M.T."/>
            <person name="Sivarajan S.R."/>
            <person name="Poveda L."/>
            <person name="Shimizu-Inatsugi R."/>
            <person name="Schlapbach R."/>
            <person name="Sreeman S.M."/>
            <person name="Shimizu K.K."/>
        </authorList>
    </citation>
    <scope>NUCLEOTIDE SEQUENCE</scope>
</reference>
<proteinExistence type="predicted"/>
<dbReference type="Proteomes" id="UP001054889">
    <property type="component" value="Unassembled WGS sequence"/>
</dbReference>
<protein>
    <submittedName>
        <fullName evidence="1">Uncharacterized protein</fullName>
    </submittedName>
</protein>
<dbReference type="EMBL" id="BQKI01000095">
    <property type="protein sequence ID" value="GJN37395.1"/>
    <property type="molecule type" value="Genomic_DNA"/>
</dbReference>
<evidence type="ECO:0000313" key="2">
    <source>
        <dbReference type="Proteomes" id="UP001054889"/>
    </source>
</evidence>
<comment type="caution">
    <text evidence="1">The sequence shown here is derived from an EMBL/GenBank/DDBJ whole genome shotgun (WGS) entry which is preliminary data.</text>
</comment>